<dbReference type="AlphaFoldDB" id="A0AAP7ZME6"/>
<feature type="transmembrane region" description="Helical" evidence="1">
    <location>
        <begin position="77"/>
        <end position="96"/>
    </location>
</feature>
<feature type="transmembrane region" description="Helical" evidence="1">
    <location>
        <begin position="44"/>
        <end position="65"/>
    </location>
</feature>
<evidence type="ECO:0000313" key="3">
    <source>
        <dbReference type="Proteomes" id="UP000216164"/>
    </source>
</evidence>
<keyword evidence="1" id="KW-0472">Membrane</keyword>
<dbReference type="Proteomes" id="UP000216164">
    <property type="component" value="Unassembled WGS sequence"/>
</dbReference>
<accession>A0AAP7ZME6</accession>
<keyword evidence="1" id="KW-0812">Transmembrane</keyword>
<evidence type="ECO:0000313" key="2">
    <source>
        <dbReference type="EMBL" id="OYQ13300.1"/>
    </source>
</evidence>
<evidence type="ECO:0000256" key="1">
    <source>
        <dbReference type="SAM" id="Phobius"/>
    </source>
</evidence>
<organism evidence="2 3">
    <name type="scientific">Ralstonia solanacearum K60</name>
    <dbReference type="NCBI Taxonomy" id="1091042"/>
    <lineage>
        <taxon>Bacteria</taxon>
        <taxon>Pseudomonadati</taxon>
        <taxon>Pseudomonadota</taxon>
        <taxon>Betaproteobacteria</taxon>
        <taxon>Burkholderiales</taxon>
        <taxon>Burkholderiaceae</taxon>
        <taxon>Ralstonia</taxon>
        <taxon>Ralstonia solanacearum species complex</taxon>
    </lineage>
</organism>
<dbReference type="RefSeq" id="WP_003268643.1">
    <property type="nucleotide sequence ID" value="NZ_NCTK01000001.1"/>
</dbReference>
<gene>
    <name evidence="2" type="ORF">B7R77_08570</name>
</gene>
<reference evidence="2 3" key="1">
    <citation type="submission" date="2017-04" db="EMBL/GenBank/DDBJ databases">
        <title>Genome Announcement: Closed genomes of Ralstonia solanacearum strains K60, UW551, and UW700.</title>
        <authorList>
            <person name="Hayes M."/>
            <person name="Macintyre A.M."/>
            <person name="Allen C."/>
        </authorList>
    </citation>
    <scope>NUCLEOTIDE SEQUENCE [LARGE SCALE GENOMIC DNA]</scope>
    <source>
        <strain evidence="2 3">UW25</strain>
    </source>
</reference>
<protein>
    <recommendedName>
        <fullName evidence="4">Transmembrane protein</fullName>
    </recommendedName>
</protein>
<proteinExistence type="predicted"/>
<evidence type="ECO:0008006" key="4">
    <source>
        <dbReference type="Google" id="ProtNLM"/>
    </source>
</evidence>
<dbReference type="EMBL" id="NCTK01000001">
    <property type="protein sequence ID" value="OYQ13300.1"/>
    <property type="molecule type" value="Genomic_DNA"/>
</dbReference>
<name>A0AAP7ZME6_RALSL</name>
<keyword evidence="1" id="KW-1133">Transmembrane helix</keyword>
<sequence>MTGTPRTYQISPEQKGRIIGALLLLPAFLHAVFARCQIRNTWSVIQGLFVAGFLIAAMLLVQAIVKRPRGLPPLPAWNAVLALVMLPSLAGALAAVDGIAFARAAVFFTAEKHTRTVATVEESGSMRGCSAHIEFFDPTIEASVTACASDYGFAARAGERIIVEKLTGPIGMRLLAVGPLRSEGSSQ</sequence>
<comment type="caution">
    <text evidence="2">The sequence shown here is derived from an EMBL/GenBank/DDBJ whole genome shotgun (WGS) entry which is preliminary data.</text>
</comment>